<feature type="non-terminal residue" evidence="1">
    <location>
        <position position="1"/>
    </location>
</feature>
<dbReference type="AlphaFoldDB" id="A0A0G1WYY2"/>
<dbReference type="EMBL" id="LCOZ01000018">
    <property type="protein sequence ID" value="KKU87435.1"/>
    <property type="molecule type" value="Genomic_DNA"/>
</dbReference>
<dbReference type="Pfam" id="PF00132">
    <property type="entry name" value="Hexapep"/>
    <property type="match status" value="1"/>
</dbReference>
<dbReference type="Proteomes" id="UP000034772">
    <property type="component" value="Unassembled WGS sequence"/>
</dbReference>
<dbReference type="SUPFAM" id="SSF51161">
    <property type="entry name" value="Trimeric LpxA-like enzymes"/>
    <property type="match status" value="1"/>
</dbReference>
<proteinExistence type="predicted"/>
<reference evidence="1 2" key="1">
    <citation type="journal article" date="2015" name="Nature">
        <title>rRNA introns, odd ribosomes, and small enigmatic genomes across a large radiation of phyla.</title>
        <authorList>
            <person name="Brown C.T."/>
            <person name="Hug L.A."/>
            <person name="Thomas B.C."/>
            <person name="Sharon I."/>
            <person name="Castelle C.J."/>
            <person name="Singh A."/>
            <person name="Wilkins M.J."/>
            <person name="Williams K.H."/>
            <person name="Banfield J.F."/>
        </authorList>
    </citation>
    <scope>NUCLEOTIDE SEQUENCE [LARGE SCALE GENOMIC DNA]</scope>
</reference>
<keyword evidence="1" id="KW-0808">Transferase</keyword>
<evidence type="ECO:0000313" key="1">
    <source>
        <dbReference type="EMBL" id="KKU87435.1"/>
    </source>
</evidence>
<dbReference type="Gene3D" id="2.160.10.10">
    <property type="entry name" value="Hexapeptide repeat proteins"/>
    <property type="match status" value="1"/>
</dbReference>
<protein>
    <submittedName>
        <fullName evidence="1">Nucleotidyl transferase</fullName>
    </submittedName>
</protein>
<dbReference type="GO" id="GO:0016740">
    <property type="term" value="F:transferase activity"/>
    <property type="evidence" value="ECO:0007669"/>
    <property type="project" value="UniProtKB-KW"/>
</dbReference>
<comment type="caution">
    <text evidence="1">The sequence shown here is derived from an EMBL/GenBank/DDBJ whole genome shotgun (WGS) entry which is preliminary data.</text>
</comment>
<evidence type="ECO:0000313" key="2">
    <source>
        <dbReference type="Proteomes" id="UP000034772"/>
    </source>
</evidence>
<gene>
    <name evidence="1" type="ORF">UY17_C0018G0001</name>
</gene>
<accession>A0A0G1WYY2</accession>
<dbReference type="InterPro" id="IPR011004">
    <property type="entry name" value="Trimer_LpxA-like_sf"/>
</dbReference>
<name>A0A0G1WYY2_9BACT</name>
<organism evidence="1 2">
    <name type="scientific">Candidatus Beckwithbacteria bacterium GW2011_GWC2_47_9</name>
    <dbReference type="NCBI Taxonomy" id="1618373"/>
    <lineage>
        <taxon>Bacteria</taxon>
        <taxon>Candidatus Beckwithiibacteriota</taxon>
    </lineage>
</organism>
<dbReference type="InterPro" id="IPR001451">
    <property type="entry name" value="Hexapep"/>
</dbReference>
<sequence>NFGAGAVLANFRFDHKPIGETGRAKFGAVVGRGAQVGVNASVMPGVMVEAGAMIWPGAVKK</sequence>